<dbReference type="Gene3D" id="2.60.40.10">
    <property type="entry name" value="Immunoglobulins"/>
    <property type="match status" value="1"/>
</dbReference>
<sequence>MITPTSLIARCVAPALAAALLGGLALAPAAAVAEPSGPTFAGYTDKSDLTAAGRAVVASGELPVTDGTAPSAAGTTYHVDSVAGSDGADGLSPATAWQSLDHVNTTVFAPGDRILLKAGGVWDAAGDTVAKEAYDYTTWSGGVPTDVEGPAATALLAPQGSGTAAAPIVLSSYGDGAAPELNGRGVVNDVLQLTNQEHWDISQIEITNVFEGFDPSTFSPGANNGLLPGEENPATGDLRGIHVQAESAGVLSGFSIHDVFVHDVSGVIWSIGDTGLDRSKRTGGILFEGLKGDAVTPSQFQDVTLADNVVANTSFSNVAFKQFSGMGTYRYQDVEPGWGDRAVAKATTAGVITEDPDWRPHTDIVVTGNYLTNRDTAYGWDSLYLTSVRDATVEGNVVDGSGVSGIEMYYADNIVVQDNEVAEVERRANAADSNGIDPDRGTSNILIQGNYVHESGEGILLCGFAFGTAVVRYNVIEDVDRNYVNPHGDSGVQVIYGNLMYNTQAPLSSNTVGFFRSSGDASQYLVSKNAHHVIGNVFVNTRATVSASSFQASYPGVSFAGNAYWGPAVAPPAEDATAVTGDPALGGDPAEDLDNAAIASATSSLIAAGTDVDLAALAPGVAVTGAGGASALPLTVDFFGRALTSPPTIGPAVYVPTAGLGLATGQVLAADGLPVGGATVSWTDAGSAEGSVVADASGRYALEAPAGDYSLVASAPQYADGAALPVTLVDQRTVGADLVLGATSATTGAVAGTVVSAGAGLAGATVEVSLAGTGVASTSSGPDGAYALPGIPVGEGYTVTVTLADYQDATVEDVAVTAARTTTVDVTLASDLGETDYFISEDFDDEALGAFTATADGVLVAEPNPAVGTIEIQADPTDPANQVLAVSKTSSSSGSLTVHNAVEANLSGTVTIEARVMRTSTFGTPNQVALYSYTESNWKATDPASSSNPSATFGFSGGKIITHNVTGSSSIKQVASYTQGQWYTIRNVVHLGTGTFDFYVDDMTAPVLTDQPLRTPVDDLDWFDIFVNGSNRGDLVFDYLRVNTGAPYERDDASLGTVSATVAGVDVALTASADGTTWSGTVDPFASTATLAVSPTSIFASATVAGQPVAPGESVELPLGTGANDEAELVTEVPVVVTAEDGSQRTSLVTLTRINPSQLAQLADLTVTGYALTPQFSPSRVGAEQPYVVETPVPAEVDAIEIAWQPGWDGQQVEVDGVLVPAGATTVDAALVEGLNSVEVTVSSFPGDFATYVIEVEREVADAVRPETTLISPTTAGPFTSLELEIAATDDHGLQRIVANIYRDGVLVRSTRSAMDGATSGTHRASVELPDGDYTVRYNAQDLAGNISVTRTLEITIDATAPTVTLKAGSRWTNEKEPGIYTKVSLTLADAGSLASVELNGSPLDLAGGTVADLDKVTVATPGAVAGDNVLVVTDVAGNVTTAGFVLR</sequence>
<dbReference type="SUPFAM" id="SSF51126">
    <property type="entry name" value="Pectin lyase-like"/>
    <property type="match status" value="1"/>
</dbReference>
<accession>A0AAW7M3J2</accession>
<evidence type="ECO:0000313" key="7">
    <source>
        <dbReference type="Proteomes" id="UP001172737"/>
    </source>
</evidence>
<dbReference type="SUPFAM" id="SSF49452">
    <property type="entry name" value="Starch-binding domain-like"/>
    <property type="match status" value="1"/>
</dbReference>
<evidence type="ECO:0000259" key="5">
    <source>
        <dbReference type="Pfam" id="PF13750"/>
    </source>
</evidence>
<dbReference type="Gene3D" id="2.60.120.260">
    <property type="entry name" value="Galactose-binding domain-like"/>
    <property type="match status" value="1"/>
</dbReference>
<dbReference type="Proteomes" id="UP001172737">
    <property type="component" value="Unassembled WGS sequence"/>
</dbReference>
<feature type="signal peptide" evidence="4">
    <location>
        <begin position="1"/>
        <end position="33"/>
    </location>
</feature>
<evidence type="ECO:0000256" key="1">
    <source>
        <dbReference type="ARBA" id="ARBA00000548"/>
    </source>
</evidence>
<dbReference type="SMART" id="SM00710">
    <property type="entry name" value="PbH1"/>
    <property type="match status" value="5"/>
</dbReference>
<dbReference type="Pfam" id="PF13750">
    <property type="entry name" value="Big_3_3"/>
    <property type="match status" value="1"/>
</dbReference>
<keyword evidence="6" id="KW-0645">Protease</keyword>
<organism evidence="6 7">
    <name type="scientific">Demequina lignilytica</name>
    <dbReference type="NCBI Taxonomy" id="3051663"/>
    <lineage>
        <taxon>Bacteria</taxon>
        <taxon>Bacillati</taxon>
        <taxon>Actinomycetota</taxon>
        <taxon>Actinomycetes</taxon>
        <taxon>Micrococcales</taxon>
        <taxon>Demequinaceae</taxon>
        <taxon>Demequina</taxon>
    </lineage>
</organism>
<dbReference type="Gene3D" id="2.160.20.10">
    <property type="entry name" value="Single-stranded right-handed beta-helix, Pectin lyase-like"/>
    <property type="match status" value="1"/>
</dbReference>
<protein>
    <recommendedName>
        <fullName evidence="2">alpha-amylase</fullName>
        <ecNumber evidence="2">3.2.1.1</ecNumber>
    </recommendedName>
    <alternativeName>
        <fullName evidence="3">1,4-alpha-D-glucan glucanohydrolase</fullName>
    </alternativeName>
</protein>
<dbReference type="InterPro" id="IPR006626">
    <property type="entry name" value="PbH1"/>
</dbReference>
<evidence type="ECO:0000256" key="2">
    <source>
        <dbReference type="ARBA" id="ARBA00012595"/>
    </source>
</evidence>
<dbReference type="InterPro" id="IPR012334">
    <property type="entry name" value="Pectin_lyas_fold"/>
</dbReference>
<dbReference type="EC" id="3.2.1.1" evidence="2"/>
<keyword evidence="6" id="KW-0121">Carboxypeptidase</keyword>
<evidence type="ECO:0000313" key="6">
    <source>
        <dbReference type="EMBL" id="MDN4486932.1"/>
    </source>
</evidence>
<evidence type="ECO:0000256" key="3">
    <source>
        <dbReference type="ARBA" id="ARBA00030238"/>
    </source>
</evidence>
<evidence type="ECO:0000256" key="4">
    <source>
        <dbReference type="SAM" id="SignalP"/>
    </source>
</evidence>
<keyword evidence="6" id="KW-0378">Hydrolase</keyword>
<feature type="chain" id="PRO_5043364406" description="alpha-amylase" evidence="4">
    <location>
        <begin position="34"/>
        <end position="1448"/>
    </location>
</feature>
<dbReference type="SUPFAM" id="SSF49464">
    <property type="entry name" value="Carboxypeptidase regulatory domain-like"/>
    <property type="match status" value="1"/>
</dbReference>
<keyword evidence="4" id="KW-0732">Signal</keyword>
<reference evidence="6" key="1">
    <citation type="submission" date="2023-06" db="EMBL/GenBank/DDBJ databases">
        <title>Sysu t00039.</title>
        <authorList>
            <person name="Gao L."/>
            <person name="Fang B.-Z."/>
            <person name="Li W.-J."/>
        </authorList>
    </citation>
    <scope>NUCLEOTIDE SEQUENCE</scope>
    <source>
        <strain evidence="6">SYSU T00039</strain>
    </source>
</reference>
<dbReference type="GO" id="GO:0005975">
    <property type="term" value="P:carbohydrate metabolic process"/>
    <property type="evidence" value="ECO:0007669"/>
    <property type="project" value="UniProtKB-ARBA"/>
</dbReference>
<gene>
    <name evidence="6" type="ORF">QQX10_01990</name>
</gene>
<dbReference type="Pfam" id="PF13620">
    <property type="entry name" value="CarboxypepD_reg"/>
    <property type="match status" value="2"/>
</dbReference>
<dbReference type="Gene3D" id="2.60.40.1120">
    <property type="entry name" value="Carboxypeptidase-like, regulatory domain"/>
    <property type="match status" value="2"/>
</dbReference>
<dbReference type="GO" id="GO:0030246">
    <property type="term" value="F:carbohydrate binding"/>
    <property type="evidence" value="ECO:0007669"/>
    <property type="project" value="InterPro"/>
</dbReference>
<keyword evidence="7" id="KW-1185">Reference proteome</keyword>
<dbReference type="GO" id="GO:0004556">
    <property type="term" value="F:alpha-amylase activity"/>
    <property type="evidence" value="ECO:0007669"/>
    <property type="project" value="UniProtKB-EC"/>
</dbReference>
<dbReference type="InterPro" id="IPR013784">
    <property type="entry name" value="Carb-bd-like_fold"/>
</dbReference>
<dbReference type="InterPro" id="IPR022038">
    <property type="entry name" value="Ig-like_bact"/>
</dbReference>
<dbReference type="InterPro" id="IPR011050">
    <property type="entry name" value="Pectin_lyase_fold/virulence"/>
</dbReference>
<proteinExistence type="predicted"/>
<name>A0AAW7M3J2_9MICO</name>
<comment type="caution">
    <text evidence="6">The sequence shown here is derived from an EMBL/GenBank/DDBJ whole genome shotgun (WGS) entry which is preliminary data.</text>
</comment>
<comment type="catalytic activity">
    <reaction evidence="1">
        <text>Endohydrolysis of (1-&gt;4)-alpha-D-glucosidic linkages in polysaccharides containing three or more (1-&gt;4)-alpha-linked D-glucose units.</text>
        <dbReference type="EC" id="3.2.1.1"/>
    </reaction>
</comment>
<dbReference type="InterPro" id="IPR013783">
    <property type="entry name" value="Ig-like_fold"/>
</dbReference>
<dbReference type="RefSeq" id="WP_301120509.1">
    <property type="nucleotide sequence ID" value="NZ_JAUHPX010000001.1"/>
</dbReference>
<dbReference type="GO" id="GO:0004180">
    <property type="term" value="F:carboxypeptidase activity"/>
    <property type="evidence" value="ECO:0007669"/>
    <property type="project" value="UniProtKB-KW"/>
</dbReference>
<dbReference type="InterPro" id="IPR008969">
    <property type="entry name" value="CarboxyPept-like_regulatory"/>
</dbReference>
<dbReference type="EMBL" id="JAUHPX010000001">
    <property type="protein sequence ID" value="MDN4486932.1"/>
    <property type="molecule type" value="Genomic_DNA"/>
</dbReference>
<feature type="domain" description="Ig-like" evidence="5">
    <location>
        <begin position="1328"/>
        <end position="1421"/>
    </location>
</feature>